<evidence type="ECO:0000256" key="5">
    <source>
        <dbReference type="ARBA" id="ARBA00022845"/>
    </source>
</evidence>
<evidence type="ECO:0000256" key="1">
    <source>
        <dbReference type="ARBA" id="ARBA00004496"/>
    </source>
</evidence>
<evidence type="ECO:0000313" key="10">
    <source>
        <dbReference type="Proteomes" id="UP000664169"/>
    </source>
</evidence>
<dbReference type="EMBL" id="CAJPDQ010000007">
    <property type="protein sequence ID" value="CAF9912612.1"/>
    <property type="molecule type" value="Genomic_DNA"/>
</dbReference>
<comment type="function">
    <text evidence="6">Functions as a nucleotide exchange factor (NEF) for Hsp70 chaperones which accelerates the release of ADP. Required for fully efficient Hsp70-mediated folding of proteins.</text>
</comment>
<dbReference type="FunFam" id="1.25.10.10:FF:000434">
    <property type="entry name" value="Hsp70 nucleotide exchange factor fes1"/>
    <property type="match status" value="1"/>
</dbReference>
<feature type="compositionally biased region" description="Polar residues" evidence="7">
    <location>
        <begin position="16"/>
        <end position="35"/>
    </location>
</feature>
<dbReference type="PANTHER" id="PTHR19316:SF18">
    <property type="entry name" value="HSP70-BINDING PROTEIN 1"/>
    <property type="match status" value="1"/>
</dbReference>
<evidence type="ECO:0000259" key="8">
    <source>
        <dbReference type="Pfam" id="PF08609"/>
    </source>
</evidence>
<dbReference type="Gene3D" id="1.25.10.10">
    <property type="entry name" value="Leucine-rich Repeat Variant"/>
    <property type="match status" value="1"/>
</dbReference>
<feature type="domain" description="Nucleotide exchange factor Fes1" evidence="8">
    <location>
        <begin position="7"/>
        <end position="93"/>
    </location>
</feature>
<evidence type="ECO:0000256" key="3">
    <source>
        <dbReference type="ARBA" id="ARBA00022490"/>
    </source>
</evidence>
<accession>A0A8H3EUJ9</accession>
<dbReference type="InterPro" id="IPR050693">
    <property type="entry name" value="Hsp70_NEF-Inhibitors"/>
</dbReference>
<sequence>MAQDLNLTNLLKWSLENSTPADPSAPRTNGTSQPSRPIDTSALDAIFGGPSDADLMKESMAQIQSPTHSLEEKLVAFDNFEQLIESLDNANNMAPLGLWTPLLTQLEHSDAEMRKMAAWCVGTAVQNNAQAQERALVGGAVPSLLKMFREKEQTNRRKARYAVSSLVRNYQPGMDVLLEELNGGEKRVDANDMEAVDRLLEELLESGQ</sequence>
<comment type="subcellular location">
    <subcellularLocation>
        <location evidence="1">Cytoplasm</location>
    </subcellularLocation>
</comment>
<dbReference type="PANTHER" id="PTHR19316">
    <property type="entry name" value="PROTEIN FOLDING REGULATOR"/>
    <property type="match status" value="1"/>
</dbReference>
<evidence type="ECO:0000313" key="9">
    <source>
        <dbReference type="EMBL" id="CAF9912612.1"/>
    </source>
</evidence>
<evidence type="ECO:0000256" key="2">
    <source>
        <dbReference type="ARBA" id="ARBA00011045"/>
    </source>
</evidence>
<reference evidence="9" key="1">
    <citation type="submission" date="2021-03" db="EMBL/GenBank/DDBJ databases">
        <authorList>
            <person name="Tagirdzhanova G."/>
        </authorList>
    </citation>
    <scope>NUCLEOTIDE SEQUENCE</scope>
</reference>
<comment type="similarity">
    <text evidence="2">Belongs to the FES1 family.</text>
</comment>
<dbReference type="InterPro" id="IPR011989">
    <property type="entry name" value="ARM-like"/>
</dbReference>
<dbReference type="OrthoDB" id="10250458at2759"/>
<keyword evidence="10" id="KW-1185">Reference proteome</keyword>
<feature type="region of interest" description="Disordered" evidence="7">
    <location>
        <begin position="16"/>
        <end position="39"/>
    </location>
</feature>
<keyword evidence="5" id="KW-0810">Translation regulation</keyword>
<name>A0A8H3EUJ9_9LECA</name>
<comment type="caution">
    <text evidence="9">The sequence shown here is derived from an EMBL/GenBank/DDBJ whole genome shotgun (WGS) entry which is preliminary data.</text>
</comment>
<dbReference type="InterPro" id="IPR016024">
    <property type="entry name" value="ARM-type_fold"/>
</dbReference>
<evidence type="ECO:0000256" key="7">
    <source>
        <dbReference type="SAM" id="MobiDB-lite"/>
    </source>
</evidence>
<keyword evidence="4" id="KW-0677">Repeat</keyword>
<dbReference type="AlphaFoldDB" id="A0A8H3EUJ9"/>
<evidence type="ECO:0000256" key="6">
    <source>
        <dbReference type="ARBA" id="ARBA00024912"/>
    </source>
</evidence>
<dbReference type="GO" id="GO:0005783">
    <property type="term" value="C:endoplasmic reticulum"/>
    <property type="evidence" value="ECO:0007669"/>
    <property type="project" value="TreeGrafter"/>
</dbReference>
<protein>
    <recommendedName>
        <fullName evidence="8">Nucleotide exchange factor Fes1 domain-containing protein</fullName>
    </recommendedName>
</protein>
<gene>
    <name evidence="9" type="ORF">GOMPHAMPRED_007707</name>
</gene>
<dbReference type="InterPro" id="IPR013918">
    <property type="entry name" value="Nucleotide_exch_fac_Fes1"/>
</dbReference>
<dbReference type="GO" id="GO:0000774">
    <property type="term" value="F:adenyl-nucleotide exchange factor activity"/>
    <property type="evidence" value="ECO:0007669"/>
    <property type="project" value="TreeGrafter"/>
</dbReference>
<keyword evidence="3" id="KW-0963">Cytoplasm</keyword>
<dbReference type="SUPFAM" id="SSF48371">
    <property type="entry name" value="ARM repeat"/>
    <property type="match status" value="1"/>
</dbReference>
<dbReference type="Pfam" id="PF08609">
    <property type="entry name" value="Fes1"/>
    <property type="match status" value="1"/>
</dbReference>
<dbReference type="Proteomes" id="UP000664169">
    <property type="component" value="Unassembled WGS sequence"/>
</dbReference>
<dbReference type="GO" id="GO:0006417">
    <property type="term" value="P:regulation of translation"/>
    <property type="evidence" value="ECO:0007669"/>
    <property type="project" value="UniProtKB-KW"/>
</dbReference>
<evidence type="ECO:0000256" key="4">
    <source>
        <dbReference type="ARBA" id="ARBA00022737"/>
    </source>
</evidence>
<proteinExistence type="inferred from homology"/>
<organism evidence="9 10">
    <name type="scientific">Gomphillus americanus</name>
    <dbReference type="NCBI Taxonomy" id="1940652"/>
    <lineage>
        <taxon>Eukaryota</taxon>
        <taxon>Fungi</taxon>
        <taxon>Dikarya</taxon>
        <taxon>Ascomycota</taxon>
        <taxon>Pezizomycotina</taxon>
        <taxon>Lecanoromycetes</taxon>
        <taxon>OSLEUM clade</taxon>
        <taxon>Ostropomycetidae</taxon>
        <taxon>Ostropales</taxon>
        <taxon>Graphidaceae</taxon>
        <taxon>Gomphilloideae</taxon>
        <taxon>Gomphillus</taxon>
    </lineage>
</organism>